<evidence type="ECO:0000313" key="1">
    <source>
        <dbReference type="EMBL" id="EER36504.1"/>
    </source>
</evidence>
<name>C6HT57_AJECH</name>
<dbReference type="VEuPathDB" id="FungiDB:HCDG_09388"/>
<dbReference type="Proteomes" id="UP000002624">
    <property type="component" value="Unassembled WGS sequence"/>
</dbReference>
<accession>C6HT57</accession>
<reference evidence="2" key="1">
    <citation type="submission" date="2009-05" db="EMBL/GenBank/DDBJ databases">
        <title>The genome sequence of Ajellomyces capsulatus strain H143.</title>
        <authorList>
            <person name="Champion M."/>
            <person name="Cuomo C.A."/>
            <person name="Ma L.-J."/>
            <person name="Henn M.R."/>
            <person name="Sil A."/>
            <person name="Goldman B."/>
            <person name="Young S.K."/>
            <person name="Kodira C.D."/>
            <person name="Zeng Q."/>
            <person name="Koehrsen M."/>
            <person name="Alvarado L."/>
            <person name="Berlin A.M."/>
            <person name="Borenstein D."/>
            <person name="Chen Z."/>
            <person name="Engels R."/>
            <person name="Freedman E."/>
            <person name="Gellesch M."/>
            <person name="Goldberg J."/>
            <person name="Griggs A."/>
            <person name="Gujja S."/>
            <person name="Heiman D.I."/>
            <person name="Hepburn T.A."/>
            <person name="Howarth C."/>
            <person name="Jen D."/>
            <person name="Larson L."/>
            <person name="Lewis B."/>
            <person name="Mehta T."/>
            <person name="Park D."/>
            <person name="Pearson M."/>
            <person name="Roberts A."/>
            <person name="Saif S."/>
            <person name="Shea T.D."/>
            <person name="Shenoy N."/>
            <person name="Sisk P."/>
            <person name="Stolte C."/>
            <person name="Sykes S."/>
            <person name="Walk T."/>
            <person name="White J."/>
            <person name="Yandava C."/>
            <person name="Klein B."/>
            <person name="McEwen J.G."/>
            <person name="Puccia R."/>
            <person name="Goldman G.H."/>
            <person name="Felipe M.S."/>
            <person name="Nino-Vega G."/>
            <person name="San-Blas G."/>
            <person name="Taylor J.W."/>
            <person name="Mendoza L."/>
            <person name="Galagan J.E."/>
            <person name="Nusbaum C."/>
            <person name="Birren B.W."/>
        </authorList>
    </citation>
    <scope>NUCLEOTIDE SEQUENCE [LARGE SCALE GENOMIC DNA]</scope>
    <source>
        <strain evidence="2">H143</strain>
    </source>
</reference>
<dbReference type="HOGENOM" id="CLU_1224463_0_0_1"/>
<gene>
    <name evidence="1" type="ORF">HCDG_09388</name>
</gene>
<dbReference type="OMA" id="QSSTHNW"/>
<dbReference type="EMBL" id="GG692440">
    <property type="protein sequence ID" value="EER36504.1"/>
    <property type="molecule type" value="Genomic_DNA"/>
</dbReference>
<evidence type="ECO:0000313" key="2">
    <source>
        <dbReference type="Proteomes" id="UP000002624"/>
    </source>
</evidence>
<sequence length="226" mass="25838">METLTGQNGGPWIPRSPFLPCFRPKTMDLANPICNCRVRFLISGQSSTHNWEMDFRYRGKDSDYDDTFAKKRSDPTSSIRWLGLRFPSINDGDDPPANNVMHCQPLDCDRCGGAETGDYFKFAPWTFVRVLTEEGQIARFVRPFTFLQTDGYDRLTPPIATFKNDLGTYLGKVITEFSDALEKHTRNKHGELRVDIPKPSVRKRLPRVQKGLKQVSLRDSALLLHL</sequence>
<organism evidence="1 2">
    <name type="scientific">Ajellomyces capsulatus (strain H143)</name>
    <name type="common">Darling's disease fungus</name>
    <name type="synonym">Histoplasma capsulatum</name>
    <dbReference type="NCBI Taxonomy" id="544712"/>
    <lineage>
        <taxon>Eukaryota</taxon>
        <taxon>Fungi</taxon>
        <taxon>Dikarya</taxon>
        <taxon>Ascomycota</taxon>
        <taxon>Pezizomycotina</taxon>
        <taxon>Eurotiomycetes</taxon>
        <taxon>Eurotiomycetidae</taxon>
        <taxon>Onygenales</taxon>
        <taxon>Ajellomycetaceae</taxon>
        <taxon>Histoplasma</taxon>
    </lineage>
</organism>
<proteinExistence type="predicted"/>
<dbReference type="AlphaFoldDB" id="C6HT57"/>
<protein>
    <submittedName>
        <fullName evidence="1">Uncharacterized protein</fullName>
    </submittedName>
</protein>